<dbReference type="FunCoup" id="A0A6P8NIR7">
    <property type="interactions" value="157"/>
</dbReference>
<keyword evidence="10" id="KW-0325">Glycoprotein</keyword>
<evidence type="ECO:0000256" key="18">
    <source>
        <dbReference type="ARBA" id="ARBA00048927"/>
    </source>
</evidence>
<comment type="catalytic activity">
    <reaction evidence="21">
        <text>a 3-O-[beta-D-galactosyl-(1-&gt;3)-N-acetyl-alpha-D-galactosaminyl]-L-seryl-[protein] + UDP-N-acetyl-alpha-D-glucosamine = 3-O-{beta-D-galactosyl-(1-&gt;3)-[N-acetyl-beta-D-glucosaminyl-(1-&gt;6)]-N-acetyl-alpha-D-galactosaminyl}-L-seryl-[protein] + UDP + H(+)</text>
        <dbReference type="Rhea" id="RHEA:56212"/>
        <dbReference type="Rhea" id="RHEA-COMP:13922"/>
        <dbReference type="Rhea" id="RHEA-COMP:14419"/>
        <dbReference type="ChEBI" id="CHEBI:15378"/>
        <dbReference type="ChEBI" id="CHEBI:57705"/>
        <dbReference type="ChEBI" id="CHEBI:58223"/>
        <dbReference type="ChEBI" id="CHEBI:137949"/>
        <dbReference type="ChEBI" id="CHEBI:139605"/>
        <dbReference type="EC" id="2.4.1.102"/>
    </reaction>
</comment>
<proteinExistence type="inferred from homology"/>
<evidence type="ECO:0000256" key="22">
    <source>
        <dbReference type="ARBA" id="ARBA00055416"/>
    </source>
</evidence>
<keyword evidence="6" id="KW-0735">Signal-anchor</keyword>
<keyword evidence="9" id="KW-1015">Disulfide bond</keyword>
<evidence type="ECO:0000256" key="7">
    <source>
        <dbReference type="ARBA" id="ARBA00022989"/>
    </source>
</evidence>
<evidence type="ECO:0000313" key="24">
    <source>
        <dbReference type="Proteomes" id="UP000515159"/>
    </source>
</evidence>
<keyword evidence="8 23" id="KW-0472">Membrane</keyword>
<evidence type="ECO:0000256" key="1">
    <source>
        <dbReference type="ARBA" id="ARBA00004323"/>
    </source>
</evidence>
<dbReference type="InterPro" id="IPR003406">
    <property type="entry name" value="Glyco_trans_14"/>
</dbReference>
<evidence type="ECO:0000256" key="17">
    <source>
        <dbReference type="ARBA" id="ARBA00047621"/>
    </source>
</evidence>
<dbReference type="EC" id="2.4.1.148" evidence="13"/>
<evidence type="ECO:0000256" key="15">
    <source>
        <dbReference type="ARBA" id="ARBA00039292"/>
    </source>
</evidence>
<comment type="catalytic activity">
    <reaction evidence="18">
        <text>3-O-[N-acetyl-beta-D-glucosaminyl-(1-&gt;3)-N-acetyl-alpha-D-galactosaminyl]-L-seryl-[protein] + UDP-N-acetyl-alpha-D-glucosamine = 3-O-[N-acetyl-beta-D-glucosaminyl-(1-&gt;3)-[N-acetyl-beta-D-glucosaminyl-(1-&gt;6)]-N-acetyl-alpha-D-galactosaminyl]-L-seryl-[protein] + UDP + H(+)</text>
        <dbReference type="Rhea" id="RHEA:56188"/>
        <dbReference type="Rhea" id="RHEA-COMP:11691"/>
        <dbReference type="Rhea" id="RHEA-COMP:14412"/>
        <dbReference type="ChEBI" id="CHEBI:15378"/>
        <dbReference type="ChEBI" id="CHEBI:57705"/>
        <dbReference type="ChEBI" id="CHEBI:58223"/>
        <dbReference type="ChEBI" id="CHEBI:87079"/>
        <dbReference type="ChEBI" id="CHEBI:139581"/>
        <dbReference type="EC" id="2.4.1.148"/>
    </reaction>
</comment>
<name>A0A6P8NIR7_GEOSA</name>
<dbReference type="EC" id="2.4.1.150" evidence="12"/>
<dbReference type="GeneID" id="117348198"/>
<dbReference type="GO" id="GO:0047225">
    <property type="term" value="F:acetylgalactosaminyl-O-glycosyl-glycoprotein beta-1,6-N-acetylglucosaminyltransferase activity"/>
    <property type="evidence" value="ECO:0007669"/>
    <property type="project" value="UniProtKB-EC"/>
</dbReference>
<evidence type="ECO:0000256" key="21">
    <source>
        <dbReference type="ARBA" id="ARBA00049911"/>
    </source>
</evidence>
<keyword evidence="7 23" id="KW-1133">Transmembrane helix</keyword>
<comment type="catalytic activity">
    <reaction evidence="19">
        <text>a 3-O-[beta-D-galactosyl-(1-&gt;3)-N-acetyl-alpha-D-galactosaminyl]-L-threonyl-[protein] + UDP-N-acetyl-alpha-D-glucosamine = a 3-O-{beta-D-galactosyl-(1-&gt;3)-[N-acetyl-beta-D-glucosaminyl-(1-&gt;6)]-N-acetyl-alpha-D-galactosaminyl}-L-threonyl-[protein] + UDP + H(+)</text>
        <dbReference type="Rhea" id="RHEA:56216"/>
        <dbReference type="Rhea" id="RHEA-COMP:13923"/>
        <dbReference type="Rhea" id="RHEA-COMP:14420"/>
        <dbReference type="ChEBI" id="CHEBI:15378"/>
        <dbReference type="ChEBI" id="CHEBI:57705"/>
        <dbReference type="ChEBI" id="CHEBI:58223"/>
        <dbReference type="ChEBI" id="CHEBI:137950"/>
        <dbReference type="ChEBI" id="CHEBI:139607"/>
        <dbReference type="EC" id="2.4.1.102"/>
    </reaction>
</comment>
<evidence type="ECO:0000256" key="2">
    <source>
        <dbReference type="ARBA" id="ARBA00004922"/>
    </source>
</evidence>
<comment type="function">
    <text evidence="22">Glycosyltransferase that can synthesize all known mucin beta 6 N-acetylglucosaminides. Mediates core 2 and core 4 O-glycan branching, 2 important steps in mucin-type biosynthesis. Also has I-branching enzyme activity by converting linear into branched poly-N-acetyllactosaminoglycans, leading to introduce the blood group I antigen during embryonic development.</text>
</comment>
<dbReference type="EC" id="2.4.1.102" evidence="14"/>
<comment type="pathway">
    <text evidence="2">Protein modification; protein glycosylation.</text>
</comment>
<sequence length="435" mass="50788">MAFYNRKRNQRFLVWNGLMFFAIVMLKYISRECDLEDILYKTGHLRNRYCRDQFFRSMNLSSEDQGHCSSIIRGDQEAIAQTRLDKLIAKNKKVMKSEKDYLNLTKDCSLYKKTQKFISVPLSKDEADFPITYSMVIHANVEMFERLLRTIYTPQNIYCVHVDEKSPEVFKEAVRAIASCFENVFVASRLEKVVYASWSRVQADLNCMEDLLKSAVPWRYLLNTCGTDFPIKTNAEIVRALKVLNRKNSLESEKPSVIKTQRWQFHHQINNHMIRTNIQKSPPPISSPIFSGNAYFVVNRGFVRTIFENPDVQRLLEWGKDTYSPDEYLWATLYRMPGMPGSVPYNDKFQLSDMTSVTRLVKWSYLEGDTKKGAPYPPCTGAHRHSVCVYGAGDLHWMLQHHHLFANKFDPSVDDYAIRCLEEYLRHRALYGDLL</sequence>
<feature type="transmembrane region" description="Helical" evidence="23">
    <location>
        <begin position="12"/>
        <end position="29"/>
    </location>
</feature>
<evidence type="ECO:0000256" key="5">
    <source>
        <dbReference type="ARBA" id="ARBA00022692"/>
    </source>
</evidence>
<keyword evidence="5 23" id="KW-0812">Transmembrane</keyword>
<comment type="subcellular location">
    <subcellularLocation>
        <location evidence="1">Golgi apparatus membrane</location>
        <topology evidence="1">Single-pass type II membrane protein</topology>
    </subcellularLocation>
</comment>
<evidence type="ECO:0000256" key="4">
    <source>
        <dbReference type="ARBA" id="ARBA00022679"/>
    </source>
</evidence>
<evidence type="ECO:0000256" key="6">
    <source>
        <dbReference type="ARBA" id="ARBA00022968"/>
    </source>
</evidence>
<evidence type="ECO:0000313" key="25">
    <source>
        <dbReference type="RefSeq" id="XP_033775847.1"/>
    </source>
</evidence>
<dbReference type="InParanoid" id="A0A6P8NIR7"/>
<organism evidence="24 25">
    <name type="scientific">Geotrypetes seraphini</name>
    <name type="common">Gaboon caecilian</name>
    <name type="synonym">Caecilia seraphini</name>
    <dbReference type="NCBI Taxonomy" id="260995"/>
    <lineage>
        <taxon>Eukaryota</taxon>
        <taxon>Metazoa</taxon>
        <taxon>Chordata</taxon>
        <taxon>Craniata</taxon>
        <taxon>Vertebrata</taxon>
        <taxon>Euteleostomi</taxon>
        <taxon>Amphibia</taxon>
        <taxon>Gymnophiona</taxon>
        <taxon>Geotrypetes</taxon>
    </lineage>
</organism>
<dbReference type="Proteomes" id="UP000515159">
    <property type="component" value="Chromosome 14"/>
</dbReference>
<evidence type="ECO:0000256" key="8">
    <source>
        <dbReference type="ARBA" id="ARBA00023136"/>
    </source>
</evidence>
<comment type="similarity">
    <text evidence="11">Belongs to the glycosyltransferase 14 family.</text>
</comment>
<dbReference type="OrthoDB" id="2019572at2759"/>
<dbReference type="AlphaFoldDB" id="A0A6P8NIR7"/>
<evidence type="ECO:0000256" key="11">
    <source>
        <dbReference type="ARBA" id="ARBA00038150"/>
    </source>
</evidence>
<dbReference type="RefSeq" id="XP_033775847.1">
    <property type="nucleotide sequence ID" value="XM_033919956.1"/>
</dbReference>
<evidence type="ECO:0000256" key="9">
    <source>
        <dbReference type="ARBA" id="ARBA00023157"/>
    </source>
</evidence>
<dbReference type="PANTHER" id="PTHR19297">
    <property type="entry name" value="GLYCOSYLTRANSFERASE 14 FAMILY MEMBER"/>
    <property type="match status" value="1"/>
</dbReference>
<comment type="catalytic activity">
    <reaction evidence="20">
        <text>a 3-O-[N-acetyl-beta-D-glucosaminyl-(1-&gt;3)-N-acetyl-alpha-D-galactosaminyl]-L-threonyl-[protein] + UDP-N-acetyl-alpha-D-glucosamine = 3-O-[N-acetyl-beta-D-glucosaminyl-(1-&gt;3)-[N-acetyl-beta-D-glucosaminyl-(1-&gt;6)]-N-acetyl-alpha-D-galactosaminyl]-L-threonyl-[protein] + UDP + H(+)</text>
        <dbReference type="Rhea" id="RHEA:56192"/>
        <dbReference type="Rhea" id="RHEA-COMP:11692"/>
        <dbReference type="Rhea" id="RHEA-COMP:14413"/>
        <dbReference type="ChEBI" id="CHEBI:15378"/>
        <dbReference type="ChEBI" id="CHEBI:57705"/>
        <dbReference type="ChEBI" id="CHEBI:58223"/>
        <dbReference type="ChEBI" id="CHEBI:87080"/>
        <dbReference type="ChEBI" id="CHEBI:139580"/>
        <dbReference type="EC" id="2.4.1.148"/>
    </reaction>
</comment>
<keyword evidence="4" id="KW-0808">Transferase</keyword>
<evidence type="ECO:0000256" key="12">
    <source>
        <dbReference type="ARBA" id="ARBA00038907"/>
    </source>
</evidence>
<evidence type="ECO:0000256" key="14">
    <source>
        <dbReference type="ARBA" id="ARBA00038948"/>
    </source>
</evidence>
<evidence type="ECO:0000256" key="20">
    <source>
        <dbReference type="ARBA" id="ARBA00049876"/>
    </source>
</evidence>
<evidence type="ECO:0000256" key="13">
    <source>
        <dbReference type="ARBA" id="ARBA00038912"/>
    </source>
</evidence>
<dbReference type="PANTHER" id="PTHR19297:SF81">
    <property type="entry name" value="BETA-1,3-GALACTOSYL-O-GLYCOSYL-GLYCOPROTEIN BETA-1,6-N-ACETYLGLUCOSAMINYLTRANSFERASE 3"/>
    <property type="match status" value="1"/>
</dbReference>
<comment type="catalytic activity">
    <reaction evidence="17">
        <text>a beta-D-Gal-(1-&gt;4)-beta-D-GlcNAc-(1-&gt;3)-beta-D-Gal-(1-&gt;4)-beta-D-GlcNAc derivative + UDP-N-acetyl-alpha-D-glucosamine = a beta-D-Gal-(1-&gt;4)-beta-D-GlcNAc-(1-&gt;3)-[beta-D-GlcNAc-(1-&gt;6)]-beta-D-Gal-(1-&gt;4)-N-acetyl-beta-D-GlcNAc derivative + UDP + H(+)</text>
        <dbReference type="Rhea" id="RHEA:54820"/>
        <dbReference type="ChEBI" id="CHEBI:15378"/>
        <dbReference type="ChEBI" id="CHEBI:57705"/>
        <dbReference type="ChEBI" id="CHEBI:58223"/>
        <dbReference type="ChEBI" id="CHEBI:138371"/>
        <dbReference type="ChEBI" id="CHEBI:138372"/>
        <dbReference type="EC" id="2.4.1.150"/>
    </reaction>
</comment>
<dbReference type="GO" id="GO:0008109">
    <property type="term" value="F:N-acetyllactosaminide beta-1,6-N-acetylglucosaminyltransferase activity"/>
    <property type="evidence" value="ECO:0007669"/>
    <property type="project" value="UniProtKB-EC"/>
</dbReference>
<keyword evidence="24" id="KW-1185">Reference proteome</keyword>
<evidence type="ECO:0000256" key="3">
    <source>
        <dbReference type="ARBA" id="ARBA00022676"/>
    </source>
</evidence>
<evidence type="ECO:0000256" key="16">
    <source>
        <dbReference type="ARBA" id="ARBA00041719"/>
    </source>
</evidence>
<gene>
    <name evidence="25" type="primary">LOC117348198</name>
</gene>
<dbReference type="GO" id="GO:0003829">
    <property type="term" value="F:beta-1,3-galactosyl-O-glycosyl-glycoprotein beta-1,6-N-acetylglucosaminyltransferase activity"/>
    <property type="evidence" value="ECO:0007669"/>
    <property type="project" value="UniProtKB-EC"/>
</dbReference>
<evidence type="ECO:0000256" key="10">
    <source>
        <dbReference type="ARBA" id="ARBA00023180"/>
    </source>
</evidence>
<dbReference type="KEGG" id="gsh:117348198"/>
<protein>
    <recommendedName>
        <fullName evidence="15">Beta-1,3-galactosyl-O-glycosyl-glycoprotein beta-1,6-N-acetylglucosaminyltransferase 3</fullName>
        <ecNumber evidence="14">2.4.1.102</ecNumber>
        <ecNumber evidence="13">2.4.1.148</ecNumber>
        <ecNumber evidence="12">2.4.1.150</ecNumber>
    </recommendedName>
    <alternativeName>
        <fullName evidence="16">C2GnT-mucin type</fullName>
    </alternativeName>
</protein>
<dbReference type="GO" id="GO:0000139">
    <property type="term" value="C:Golgi membrane"/>
    <property type="evidence" value="ECO:0007669"/>
    <property type="project" value="UniProtKB-SubCell"/>
</dbReference>
<dbReference type="Pfam" id="PF02485">
    <property type="entry name" value="Branch"/>
    <property type="match status" value="1"/>
</dbReference>
<evidence type="ECO:0000256" key="19">
    <source>
        <dbReference type="ARBA" id="ARBA00049870"/>
    </source>
</evidence>
<reference evidence="25" key="1">
    <citation type="submission" date="2025-08" db="UniProtKB">
        <authorList>
            <consortium name="RefSeq"/>
        </authorList>
    </citation>
    <scope>IDENTIFICATION</scope>
</reference>
<accession>A0A6P8NIR7</accession>
<evidence type="ECO:0000256" key="23">
    <source>
        <dbReference type="SAM" id="Phobius"/>
    </source>
</evidence>
<keyword evidence="3" id="KW-0328">Glycosyltransferase</keyword>